<dbReference type="EMBL" id="DRCV01000122">
    <property type="protein sequence ID" value="HDK37917.1"/>
    <property type="molecule type" value="Genomic_DNA"/>
</dbReference>
<dbReference type="Pfam" id="PF00805">
    <property type="entry name" value="Pentapeptide"/>
    <property type="match status" value="1"/>
</dbReference>
<accession>A0A831JRC9</accession>
<name>A0A831JRC9_9GAMM</name>
<dbReference type="InterPro" id="IPR001646">
    <property type="entry name" value="5peptide_repeat"/>
</dbReference>
<organism evidence="1">
    <name type="scientific">Thiolapillus brandeum</name>
    <dbReference type="NCBI Taxonomy" id="1076588"/>
    <lineage>
        <taxon>Bacteria</taxon>
        <taxon>Pseudomonadati</taxon>
        <taxon>Pseudomonadota</taxon>
        <taxon>Gammaproteobacteria</taxon>
        <taxon>Chromatiales</taxon>
        <taxon>Sedimenticolaceae</taxon>
        <taxon>Thiolapillus</taxon>
    </lineage>
</organism>
<reference evidence="1" key="1">
    <citation type="journal article" date="2020" name="mSystems">
        <title>Genome- and Community-Level Interaction Insights into Carbon Utilization and Element Cycling Functions of Hydrothermarchaeota in Hydrothermal Sediment.</title>
        <authorList>
            <person name="Zhou Z."/>
            <person name="Liu Y."/>
            <person name="Xu W."/>
            <person name="Pan J."/>
            <person name="Luo Z.H."/>
            <person name="Li M."/>
        </authorList>
    </citation>
    <scope>NUCLEOTIDE SEQUENCE [LARGE SCALE GENOMIC DNA]</scope>
    <source>
        <strain evidence="1">HyVt-26</strain>
    </source>
</reference>
<dbReference type="AlphaFoldDB" id="A0A831JRC9"/>
<dbReference type="Proteomes" id="UP000885822">
    <property type="component" value="Unassembled WGS sequence"/>
</dbReference>
<protein>
    <submittedName>
        <fullName evidence="1">Pentapeptide repeat-containing protein</fullName>
    </submittedName>
</protein>
<comment type="caution">
    <text evidence="1">The sequence shown here is derived from an EMBL/GenBank/DDBJ whole genome shotgun (WGS) entry which is preliminary data.</text>
</comment>
<dbReference type="InterPro" id="IPR051082">
    <property type="entry name" value="Pentapeptide-BTB/POZ_domain"/>
</dbReference>
<dbReference type="PANTHER" id="PTHR14136">
    <property type="entry name" value="BTB_POZ DOMAIN-CONTAINING PROTEIN KCTD9"/>
    <property type="match status" value="1"/>
</dbReference>
<dbReference type="PANTHER" id="PTHR14136:SF17">
    <property type="entry name" value="BTB_POZ DOMAIN-CONTAINING PROTEIN KCTD9"/>
    <property type="match status" value="1"/>
</dbReference>
<gene>
    <name evidence="1" type="ORF">ENG92_02735</name>
</gene>
<dbReference type="Gene3D" id="2.160.20.80">
    <property type="entry name" value="E3 ubiquitin-protein ligase SopA"/>
    <property type="match status" value="1"/>
</dbReference>
<dbReference type="SUPFAM" id="SSF141571">
    <property type="entry name" value="Pentapeptide repeat-like"/>
    <property type="match status" value="1"/>
</dbReference>
<sequence length="186" mass="20164">MQGHCLFNDQIEENLMIGMFRTTATVMLMLGLNATTMAWTQDIDKLKDVNTICEWKPESQCSWAVRIGANQPGVDMHGASMASMRLDQANLRGANLSGAILQLASMEAANLMLANLEGAHLHGVNFRGANLSLANLRNSNLLDADLSGADLRGANLNGAILIKTRFDNAMWIDGRRCGAESIGDCR</sequence>
<evidence type="ECO:0000313" key="1">
    <source>
        <dbReference type="EMBL" id="HDK37917.1"/>
    </source>
</evidence>
<proteinExistence type="predicted"/>